<keyword evidence="4" id="KW-1185">Reference proteome</keyword>
<feature type="transmembrane region" description="Helical" evidence="1">
    <location>
        <begin position="6"/>
        <end position="25"/>
    </location>
</feature>
<evidence type="ECO:0000259" key="2">
    <source>
        <dbReference type="Pfam" id="PF05569"/>
    </source>
</evidence>
<reference evidence="3" key="1">
    <citation type="submission" date="2020-08" db="EMBL/GenBank/DDBJ databases">
        <title>Genome public.</title>
        <authorList>
            <person name="Liu C."/>
            <person name="Sun Q."/>
        </authorList>
    </citation>
    <scope>NUCLEOTIDE SEQUENCE</scope>
    <source>
        <strain evidence="3">BX8</strain>
    </source>
</reference>
<evidence type="ECO:0000313" key="3">
    <source>
        <dbReference type="EMBL" id="MBC5581585.1"/>
    </source>
</evidence>
<keyword evidence="1" id="KW-1133">Transmembrane helix</keyword>
<name>A0A923L138_9FIRM</name>
<proteinExistence type="predicted"/>
<feature type="transmembrane region" description="Helical" evidence="1">
    <location>
        <begin position="105"/>
        <end position="127"/>
    </location>
</feature>
<sequence length="215" mass="23881">MNDLLFAMAETSLTSSIAVVVLFILSPVLSKRYTARLRVMLWAAVAVRLLIPVHFTLAAPPVQVRVPNELFTPLEASRLSGNGGVLTGPSANRDAGFGNRTSFSWIHILFLVWLAGAVCVLVFQVLSNHRLSKRLRRYASAPGNNDLAQYHHVIGQTGMKRAPALFCCPIIPTPVLAGIWSPAIYLPQKEYADAELRLILCHELTHYKRKDVWIK</sequence>
<organism evidence="3 4">
    <name type="scientific">Anaerofilum hominis</name>
    <dbReference type="NCBI Taxonomy" id="2763016"/>
    <lineage>
        <taxon>Bacteria</taxon>
        <taxon>Bacillati</taxon>
        <taxon>Bacillota</taxon>
        <taxon>Clostridia</taxon>
        <taxon>Eubacteriales</taxon>
        <taxon>Oscillospiraceae</taxon>
        <taxon>Anaerofilum</taxon>
    </lineage>
</organism>
<keyword evidence="1" id="KW-0472">Membrane</keyword>
<dbReference type="AlphaFoldDB" id="A0A923L138"/>
<dbReference type="PANTHER" id="PTHR34978">
    <property type="entry name" value="POSSIBLE SENSOR-TRANSDUCER PROTEIN BLAR"/>
    <property type="match status" value="1"/>
</dbReference>
<dbReference type="EMBL" id="JACONZ010000003">
    <property type="protein sequence ID" value="MBC5581585.1"/>
    <property type="molecule type" value="Genomic_DNA"/>
</dbReference>
<dbReference type="InterPro" id="IPR008756">
    <property type="entry name" value="Peptidase_M56"/>
</dbReference>
<gene>
    <name evidence="3" type="ORF">H8S23_08710</name>
</gene>
<evidence type="ECO:0000256" key="1">
    <source>
        <dbReference type="SAM" id="Phobius"/>
    </source>
</evidence>
<keyword evidence="1" id="KW-0812">Transmembrane</keyword>
<evidence type="ECO:0000313" key="4">
    <source>
        <dbReference type="Proteomes" id="UP000659630"/>
    </source>
</evidence>
<dbReference type="InterPro" id="IPR052173">
    <property type="entry name" value="Beta-lactam_resp_regulator"/>
</dbReference>
<feature type="domain" description="Peptidase M56" evidence="2">
    <location>
        <begin position="9"/>
        <end position="215"/>
    </location>
</feature>
<dbReference type="Proteomes" id="UP000659630">
    <property type="component" value="Unassembled WGS sequence"/>
</dbReference>
<dbReference type="Pfam" id="PF05569">
    <property type="entry name" value="Peptidase_M56"/>
    <property type="match status" value="1"/>
</dbReference>
<protein>
    <recommendedName>
        <fullName evidence="2">Peptidase M56 domain-containing protein</fullName>
    </recommendedName>
</protein>
<comment type="caution">
    <text evidence="3">The sequence shown here is derived from an EMBL/GenBank/DDBJ whole genome shotgun (WGS) entry which is preliminary data.</text>
</comment>
<accession>A0A923L138</accession>
<dbReference type="PANTHER" id="PTHR34978:SF3">
    <property type="entry name" value="SLR0241 PROTEIN"/>
    <property type="match status" value="1"/>
</dbReference>
<feature type="transmembrane region" description="Helical" evidence="1">
    <location>
        <begin position="37"/>
        <end position="57"/>
    </location>
</feature>